<dbReference type="EMBL" id="AP012338">
    <property type="protein sequence ID" value="BAM03637.1"/>
    <property type="molecule type" value="Genomic_DNA"/>
</dbReference>
<name>I0IEE9_PHYMF</name>
<dbReference type="STRING" id="1142394.PSMK_14780"/>
<feature type="coiled-coil region" evidence="1">
    <location>
        <begin position="80"/>
        <end position="217"/>
    </location>
</feature>
<dbReference type="SUPFAM" id="SSF52113">
    <property type="entry name" value="BRCT domain"/>
    <property type="match status" value="1"/>
</dbReference>
<keyword evidence="4" id="KW-1185">Reference proteome</keyword>
<keyword evidence="2" id="KW-0812">Transmembrane</keyword>
<feature type="transmembrane region" description="Helical" evidence="2">
    <location>
        <begin position="12"/>
        <end position="35"/>
    </location>
</feature>
<keyword evidence="1" id="KW-0175">Coiled coil</keyword>
<accession>I0IEE9</accession>
<proteinExistence type="predicted"/>
<gene>
    <name evidence="3" type="ordered locus">PSMK_14780</name>
</gene>
<protein>
    <submittedName>
        <fullName evidence="3">Uncharacterized protein</fullName>
    </submittedName>
</protein>
<evidence type="ECO:0000256" key="1">
    <source>
        <dbReference type="SAM" id="Coils"/>
    </source>
</evidence>
<sequence>MARARTGGNSSAAWAITALAAGFGVCGILAIVLYARAGGVQEELAAAQNDLGAYVSPGETQLPAIAEARTAAQQNRTSVVGELLERLRAAEQEAARTNDDLRAARTELEGFKTRFAEQESRAEQANQRAEAAAAETASLRATYDQQAAGLKADVDRAAEVNEQLRSDLADMRQSLTGTMGEARNDLQGRIDQLQIELSAAQRELDDAVAALDQATQRQAERIARVAVPDGRVVSVVDNGSAAYLNIGSNQRVQLGMTFGVYNPSSLVKLEVEEGGAEDVPPKAVVEVFELAPGTATVRVVERQPNARVSVGDPLVNIAFDPQRDLKFFAFGDFDVDGDGNATEVERQRIRSMIERYGAEVAEGLDFDVDYLVLGEPPQLPRELVGSEKTNPVRIKEYNQALQTYNSLTDLLAQAERYTIPVLNQNRFLDLIGYYTR</sequence>
<dbReference type="KEGG" id="phm:PSMK_14780"/>
<dbReference type="InterPro" id="IPR036420">
    <property type="entry name" value="BRCT_dom_sf"/>
</dbReference>
<dbReference type="AlphaFoldDB" id="I0IEE9"/>
<dbReference type="Gene3D" id="3.40.50.10190">
    <property type="entry name" value="BRCT domain"/>
    <property type="match status" value="1"/>
</dbReference>
<dbReference type="RefSeq" id="WP_014436855.1">
    <property type="nucleotide sequence ID" value="NC_017080.1"/>
</dbReference>
<evidence type="ECO:0000313" key="4">
    <source>
        <dbReference type="Proteomes" id="UP000007881"/>
    </source>
</evidence>
<dbReference type="Proteomes" id="UP000007881">
    <property type="component" value="Chromosome"/>
</dbReference>
<reference evidence="3 4" key="1">
    <citation type="submission" date="2012-02" db="EMBL/GenBank/DDBJ databases">
        <title>Complete genome sequence of Phycisphaera mikurensis NBRC 102666.</title>
        <authorList>
            <person name="Ankai A."/>
            <person name="Hosoyama A."/>
            <person name="Terui Y."/>
            <person name="Sekine M."/>
            <person name="Fukai R."/>
            <person name="Kato Y."/>
            <person name="Nakamura S."/>
            <person name="Yamada-Narita S."/>
            <person name="Kawakoshi A."/>
            <person name="Fukunaga Y."/>
            <person name="Yamazaki S."/>
            <person name="Fujita N."/>
        </authorList>
    </citation>
    <scope>NUCLEOTIDE SEQUENCE [LARGE SCALE GENOMIC DNA]</scope>
    <source>
        <strain evidence="4">NBRC 102666 / KCTC 22515 / FYK2301M01</strain>
    </source>
</reference>
<dbReference type="OrthoDB" id="290296at2"/>
<keyword evidence="2" id="KW-0472">Membrane</keyword>
<keyword evidence="2" id="KW-1133">Transmembrane helix</keyword>
<evidence type="ECO:0000256" key="2">
    <source>
        <dbReference type="SAM" id="Phobius"/>
    </source>
</evidence>
<evidence type="ECO:0000313" key="3">
    <source>
        <dbReference type="EMBL" id="BAM03637.1"/>
    </source>
</evidence>
<organism evidence="3 4">
    <name type="scientific">Phycisphaera mikurensis (strain NBRC 102666 / KCTC 22515 / FYK2301M01)</name>
    <dbReference type="NCBI Taxonomy" id="1142394"/>
    <lineage>
        <taxon>Bacteria</taxon>
        <taxon>Pseudomonadati</taxon>
        <taxon>Planctomycetota</taxon>
        <taxon>Phycisphaerae</taxon>
        <taxon>Phycisphaerales</taxon>
        <taxon>Phycisphaeraceae</taxon>
        <taxon>Phycisphaera</taxon>
    </lineage>
</organism>
<dbReference type="eggNOG" id="COG0497">
    <property type="taxonomic scope" value="Bacteria"/>
</dbReference>
<dbReference type="HOGENOM" id="CLU_628299_0_0_0"/>